<comment type="caution">
    <text evidence="10">The sequence shown here is derived from an EMBL/GenBank/DDBJ whole genome shotgun (WGS) entry which is preliminary data.</text>
</comment>
<accession>A0ABW9N1D8</accession>
<evidence type="ECO:0000256" key="2">
    <source>
        <dbReference type="ARBA" id="ARBA00010072"/>
    </source>
</evidence>
<dbReference type="CDD" id="cd06261">
    <property type="entry name" value="TM_PBP2"/>
    <property type="match status" value="1"/>
</dbReference>
<protein>
    <submittedName>
        <fullName evidence="10">ABC transporter substrate-binding protein/permease</fullName>
    </submittedName>
</protein>
<evidence type="ECO:0000256" key="3">
    <source>
        <dbReference type="ARBA" id="ARBA00022692"/>
    </source>
</evidence>
<keyword evidence="3 7" id="KW-0812">Transmembrane</keyword>
<evidence type="ECO:0000256" key="5">
    <source>
        <dbReference type="ARBA" id="ARBA00022989"/>
    </source>
</evidence>
<dbReference type="PANTHER" id="PTHR30614:SF20">
    <property type="entry name" value="GLUTAMINE TRANSPORT SYSTEM PERMEASE PROTEIN GLNP"/>
    <property type="match status" value="1"/>
</dbReference>
<dbReference type="InterPro" id="IPR001638">
    <property type="entry name" value="Solute-binding_3/MltF_N"/>
</dbReference>
<dbReference type="Pfam" id="PF00528">
    <property type="entry name" value="BPD_transp_1"/>
    <property type="match status" value="1"/>
</dbReference>
<comment type="subcellular location">
    <subcellularLocation>
        <location evidence="7">Cell membrane</location>
        <topology evidence="7">Multi-pass membrane protein</topology>
    </subcellularLocation>
    <subcellularLocation>
        <location evidence="1">Membrane</location>
        <topology evidence="1">Multi-pass membrane protein</topology>
    </subcellularLocation>
</comment>
<keyword evidence="4" id="KW-0029">Amino-acid transport</keyword>
<keyword evidence="5 7" id="KW-1133">Transmembrane helix</keyword>
<evidence type="ECO:0000313" key="10">
    <source>
        <dbReference type="EMBL" id="MFO3717917.1"/>
    </source>
</evidence>
<dbReference type="InterPro" id="IPR000515">
    <property type="entry name" value="MetI-like"/>
</dbReference>
<feature type="transmembrane region" description="Helical" evidence="7">
    <location>
        <begin position="348"/>
        <end position="372"/>
    </location>
</feature>
<feature type="transmembrane region" description="Helical" evidence="7">
    <location>
        <begin position="286"/>
        <end position="306"/>
    </location>
</feature>
<sequence length="492" mass="53839">MKNKTNKLFAFIFTLVFFLIPAKVLASSNTADDGVIDFGTSADFPPYEYYEGDEIVGIDPDILRAIGDYMGVEVRLHDMDFNNIIASIGSGKIDGGAAGFTVTEERKKSVNFTDSFTKTSQVVITRKDSNIKEVDDLNNGARIGTQLGTIGDTIAKDDFGEENVNSFNKVPDGILSLQNKKVDAFILDKHSAENFVNANKDLTIIETPYLEEEYAIAISKDQPELLEDMNEAIAALKESGEIDKIMEKYQKSEDTEASTGLIGRFKSNIIDNGAYKYLLDGLKTTVIVTICALIISFALGLIIALVRAANIDQAYENNGFGSILINILDKIFTLFVSIIRGTPSTIQLLIMFNVILVNLDNLMLVAIISFALNSSAYMAELFRGGINSVAKGEKEAARSLGLSNFQTMKKVVMPQAMKNSLPALGNEVITLFKETSIAGFIGLADLTRGASIVISQTFDAATAYFSAAIIYLVIVLLIEQVFKKIERMYLHA</sequence>
<dbReference type="Pfam" id="PF00497">
    <property type="entry name" value="SBP_bac_3"/>
    <property type="match status" value="1"/>
</dbReference>
<dbReference type="Proteomes" id="UP001637993">
    <property type="component" value="Unassembled WGS sequence"/>
</dbReference>
<feature type="domain" description="ABC transmembrane type-1" evidence="9">
    <location>
        <begin position="282"/>
        <end position="482"/>
    </location>
</feature>
<keyword evidence="11" id="KW-1185">Reference proteome</keyword>
<dbReference type="PANTHER" id="PTHR30614">
    <property type="entry name" value="MEMBRANE COMPONENT OF AMINO ACID ABC TRANSPORTER"/>
    <property type="match status" value="1"/>
</dbReference>
<evidence type="ECO:0000259" key="9">
    <source>
        <dbReference type="PROSITE" id="PS50928"/>
    </source>
</evidence>
<comment type="similarity">
    <text evidence="2">Belongs to the binding-protein-dependent transport system permease family. HisMQ subfamily.</text>
</comment>
<dbReference type="SMART" id="SM00062">
    <property type="entry name" value="PBPb"/>
    <property type="match status" value="1"/>
</dbReference>
<dbReference type="SMART" id="SM00079">
    <property type="entry name" value="PBPe"/>
    <property type="match status" value="1"/>
</dbReference>
<dbReference type="EMBL" id="JBGMEG010000012">
    <property type="protein sequence ID" value="MFO3717917.1"/>
    <property type="molecule type" value="Genomic_DNA"/>
</dbReference>
<keyword evidence="8" id="KW-0732">Signal</keyword>
<reference evidence="10 11" key="1">
    <citation type="journal article" date="2025" name="Anaerobe">
        <title>Description of Anaerococcus kampingiae sp. nov., Anaerococcus groningensis sp. nov., Anaerococcus martiniensis sp. nov., and Anaerococcus cruorum sp. nov., isolated from human clinical specimens.</title>
        <authorList>
            <person name="Boiten K.E."/>
            <person name="Meijer J."/>
            <person name="van Wezel E.M."/>
            <person name="Veloo A.C.M."/>
        </authorList>
    </citation>
    <scope>NUCLEOTIDE SEQUENCE [LARGE SCALE GENOMIC DNA]</scope>
    <source>
        <strain evidence="10 11">ENR1011</strain>
    </source>
</reference>
<dbReference type="InterPro" id="IPR001320">
    <property type="entry name" value="Iontro_rcpt_C"/>
</dbReference>
<evidence type="ECO:0000256" key="8">
    <source>
        <dbReference type="SAM" id="SignalP"/>
    </source>
</evidence>
<dbReference type="SUPFAM" id="SSF53850">
    <property type="entry name" value="Periplasmic binding protein-like II"/>
    <property type="match status" value="1"/>
</dbReference>
<dbReference type="SUPFAM" id="SSF161098">
    <property type="entry name" value="MetI-like"/>
    <property type="match status" value="1"/>
</dbReference>
<dbReference type="PROSITE" id="PS50928">
    <property type="entry name" value="ABC_TM1"/>
    <property type="match status" value="1"/>
</dbReference>
<feature type="transmembrane region" description="Helical" evidence="7">
    <location>
        <begin position="463"/>
        <end position="482"/>
    </location>
</feature>
<evidence type="ECO:0000256" key="7">
    <source>
        <dbReference type="RuleBase" id="RU363032"/>
    </source>
</evidence>
<evidence type="ECO:0000256" key="1">
    <source>
        <dbReference type="ARBA" id="ARBA00004141"/>
    </source>
</evidence>
<organism evidence="10 11">
    <name type="scientific">Anaerococcus groningensis</name>
    <dbReference type="NCBI Taxonomy" id="3115616"/>
    <lineage>
        <taxon>Bacteria</taxon>
        <taxon>Bacillati</taxon>
        <taxon>Bacillota</taxon>
        <taxon>Tissierellia</taxon>
        <taxon>Tissierellales</taxon>
        <taxon>Peptoniphilaceae</taxon>
        <taxon>Anaerococcus</taxon>
    </lineage>
</organism>
<dbReference type="Gene3D" id="3.40.190.10">
    <property type="entry name" value="Periplasmic binding protein-like II"/>
    <property type="match status" value="2"/>
</dbReference>
<evidence type="ECO:0000256" key="4">
    <source>
        <dbReference type="ARBA" id="ARBA00022970"/>
    </source>
</evidence>
<dbReference type="RefSeq" id="WP_410024476.1">
    <property type="nucleotide sequence ID" value="NZ_JBGMEG010000012.1"/>
</dbReference>
<evidence type="ECO:0000313" key="11">
    <source>
        <dbReference type="Proteomes" id="UP001637993"/>
    </source>
</evidence>
<feature type="signal peptide" evidence="8">
    <location>
        <begin position="1"/>
        <end position="26"/>
    </location>
</feature>
<proteinExistence type="inferred from homology"/>
<gene>
    <name evidence="10" type="ORF">AB9Q04_06205</name>
</gene>
<feature type="chain" id="PRO_5046442366" evidence="8">
    <location>
        <begin position="27"/>
        <end position="492"/>
    </location>
</feature>
<keyword evidence="7" id="KW-0813">Transport</keyword>
<dbReference type="InterPro" id="IPR043429">
    <property type="entry name" value="ArtM/GltK/GlnP/TcyL/YhdX-like"/>
</dbReference>
<dbReference type="InterPro" id="IPR035906">
    <property type="entry name" value="MetI-like_sf"/>
</dbReference>
<dbReference type="Gene3D" id="1.10.3720.10">
    <property type="entry name" value="MetI-like"/>
    <property type="match status" value="1"/>
</dbReference>
<evidence type="ECO:0000256" key="6">
    <source>
        <dbReference type="ARBA" id="ARBA00023136"/>
    </source>
</evidence>
<name>A0ABW9N1D8_9FIRM</name>
<keyword evidence="6 7" id="KW-0472">Membrane</keyword>